<evidence type="ECO:0000313" key="1">
    <source>
        <dbReference type="EMBL" id="OGY91520.1"/>
    </source>
</evidence>
<reference evidence="1 2" key="1">
    <citation type="journal article" date="2016" name="Nat. Commun.">
        <title>Thousands of microbial genomes shed light on interconnected biogeochemical processes in an aquifer system.</title>
        <authorList>
            <person name="Anantharaman K."/>
            <person name="Brown C.T."/>
            <person name="Hug L.A."/>
            <person name="Sharon I."/>
            <person name="Castelle C.J."/>
            <person name="Probst A.J."/>
            <person name="Thomas B.C."/>
            <person name="Singh A."/>
            <person name="Wilkins M.J."/>
            <person name="Karaoz U."/>
            <person name="Brodie E.L."/>
            <person name="Williams K.H."/>
            <person name="Hubbard S.S."/>
            <person name="Banfield J.F."/>
        </authorList>
    </citation>
    <scope>NUCLEOTIDE SEQUENCE [LARGE SCALE GENOMIC DNA]</scope>
</reference>
<protein>
    <recommendedName>
        <fullName evidence="3">SAM-dependent chlorinase/fluorinase</fullName>
    </recommendedName>
</protein>
<accession>A0A1G2BT35</accession>
<dbReference type="STRING" id="1798553.A3H70_05330"/>
<dbReference type="AlphaFoldDB" id="A0A1G2BT35"/>
<dbReference type="Proteomes" id="UP000178109">
    <property type="component" value="Unassembled WGS sequence"/>
</dbReference>
<name>A0A1G2BT35_9BACT</name>
<organism evidence="1 2">
    <name type="scientific">Candidatus Komeilibacteria bacterium RIFCSPLOWO2_02_FULL_48_11</name>
    <dbReference type="NCBI Taxonomy" id="1798553"/>
    <lineage>
        <taxon>Bacteria</taxon>
        <taxon>Candidatus Komeiliibacteriota</taxon>
    </lineage>
</organism>
<comment type="caution">
    <text evidence="1">The sequence shown here is derived from an EMBL/GenBank/DDBJ whole genome shotgun (WGS) entry which is preliminary data.</text>
</comment>
<dbReference type="EMBL" id="MHKO01000044">
    <property type="protein sequence ID" value="OGY91520.1"/>
    <property type="molecule type" value="Genomic_DNA"/>
</dbReference>
<evidence type="ECO:0000313" key="2">
    <source>
        <dbReference type="Proteomes" id="UP000178109"/>
    </source>
</evidence>
<sequence length="282" mass="30605">MAMKKNVHVIIVTDCGGSDQGRYEIAAARCFFPHNMHLTFFATESMNTLHCGFTAAAHALSTIDFFGPLQAGEQVGLLVNAAPRHGKENGRALRGEGRKPEGEEIYALRLQSGVWVVGPNAGYNFFFLQGQIAESFLVTDTSGRYTPFRSMEVMVPALAKVLGVRENPHLRVEPKELSIVSAEIGVFVADWDSHGNIYLVSTCPDQSWIPALGENCAFRIGTKIARLRHVDGIFAGDTGEQTLTVGSLKLIGQPVHYIVLVGGNVHSTLGSPLVGTRVEIEE</sequence>
<proteinExistence type="predicted"/>
<evidence type="ECO:0008006" key="3">
    <source>
        <dbReference type="Google" id="ProtNLM"/>
    </source>
</evidence>
<gene>
    <name evidence="1" type="ORF">A3H70_05330</name>
</gene>